<dbReference type="SUPFAM" id="SSF49265">
    <property type="entry name" value="Fibronectin type III"/>
    <property type="match status" value="1"/>
</dbReference>
<reference evidence="2 3" key="1">
    <citation type="submission" date="2017-07" db="EMBL/GenBank/DDBJ databases">
        <title>Mechanisms for carbon and nitrogen cycling indicate functional differentiation within the Candidate Phyla Radiation.</title>
        <authorList>
            <person name="Danczak R.E."/>
            <person name="Johnston M.D."/>
            <person name="Kenah C."/>
            <person name="Slattery M."/>
            <person name="Wrighton K.C."/>
            <person name="Wilkins M.J."/>
        </authorList>
    </citation>
    <scope>NUCLEOTIDE SEQUENCE [LARGE SCALE GENOMIC DNA]</scope>
    <source>
        <strain evidence="2">Licking1014_7</strain>
    </source>
</reference>
<dbReference type="InterPro" id="IPR008969">
    <property type="entry name" value="CarboxyPept-like_regulatory"/>
</dbReference>
<dbReference type="Pfam" id="PF00041">
    <property type="entry name" value="fn3"/>
    <property type="match status" value="1"/>
</dbReference>
<dbReference type="Gene3D" id="2.60.40.10">
    <property type="entry name" value="Immunoglobulins"/>
    <property type="match status" value="1"/>
</dbReference>
<comment type="caution">
    <text evidence="2">The sequence shown here is derived from an EMBL/GenBank/DDBJ whole genome shotgun (WGS) entry which is preliminary data.</text>
</comment>
<sequence length="1225" mass="131359">MNLFMKFFKRGAIFMAIAILAVWLSAGKLSQKSETPKAKAGTISSITVSPSNTSTGQLSNYTVGFTPTSDLKAYGYIYMIFRGNDSGYFDTYSATVDYIKIDGATDTTVLEKAYFSGNTMAFVVKSSQTLTGGKTVQIKIDSIRNPSYAGGYQLHIYTNRWGTDVDGSYSKREYLSDTFTIGSVAVYGTVTAGGSALSGAYLSMYNSNYTGYAYAQTSNTGYYELGDTLPNGSYTLTVSPPWDRQDIKRYTATITHSGSIQLKDITMELKTKTISGRVLADNGSAITDAYIYANQQSTWDYGYAQTDSQGYYTMKLGGGNWSVNLSNSWSGNWVYTGTAQDISFANNQTTETTTLNFTATIPKCVVAGTMVYRDANGTETAITNGGVSIYQTASPWSGFYASLYNTNSFTGRLITGKFKVYPWSSSNTYYLDGVYQQNSSGGWDKLNSGSLTVGESDTGIVLKIVYGAKTDYITGAVTDENSSGVSGANVYAWKSGGNYDWANATTDSSGNYSLLVSPGDWQVNAYPSWNSSYTYLGKPKAITVVSGTASSGNNFSFMTLNATISGTVVDSSGAVLTTLNSWAYIDTSDLGKEYWYSNVGASVTNGQFTMKVPAGTHKITVGWGGNDYSPGDPTQVTVAAGATATAQIVMLKKDATITGYLKDTDGNAITGKWAWVSATNNKYAWAGGSVDTATGQYTMAVSAGTWYMSYWVDYNSGYASQLMDDNKITISSGQTIVKDITLRKIDSRISGTVKKYDGAAMENIAVSFDTRSGKKESGSGKGMWYYANTAWTDADGNFTMNVPAGTYYVNAGVPYWQQTAQGYITPEEQQVTVDSSNPATVNLTFRQVDAHINGTVTLSGAKTAAYVWAWAEKGGGSQVNADTNGSYSANATKNDVWHMGASKEDSQKVYMSDEYLVETGSGDTFTQNIVLKEKNWTLPDATSVTFDPTKLKTISLSDDTKINIPANAAVSDLNNPPASVTFTATPKATLPAQKGDKPLWYGYDFSITEPDGTAVSTFNASITITFPFTEGVLSAEGLTEDDLTLKYYNETTGEWEQVSNVIVDKDNNTITISVDHFTVFAITTDVADTTAPSAPSGISATAGDNKATLAWTNPTDADFSGIKIYRSTVSGTIGGLVTTLNSKTAISYENTGLSAGTTYYFVVRSFDTTGNISTNTAQVSATATGTATASAELPKTGMLRVRDSVLGADFLNIFKGFVQDLKVLI</sequence>
<dbReference type="EMBL" id="VMGK01000009">
    <property type="protein sequence ID" value="TSC92986.1"/>
    <property type="molecule type" value="Genomic_DNA"/>
</dbReference>
<evidence type="ECO:0000259" key="1">
    <source>
        <dbReference type="PROSITE" id="PS50853"/>
    </source>
</evidence>
<dbReference type="PROSITE" id="PS50853">
    <property type="entry name" value="FN3"/>
    <property type="match status" value="1"/>
</dbReference>
<name>A0A554LJC6_9BACT</name>
<dbReference type="InterPro" id="IPR013783">
    <property type="entry name" value="Ig-like_fold"/>
</dbReference>
<evidence type="ECO:0000313" key="2">
    <source>
        <dbReference type="EMBL" id="TSC92986.1"/>
    </source>
</evidence>
<dbReference type="InterPro" id="IPR013784">
    <property type="entry name" value="Carb-bd-like_fold"/>
</dbReference>
<dbReference type="InterPro" id="IPR003961">
    <property type="entry name" value="FN3_dom"/>
</dbReference>
<feature type="domain" description="Fibronectin type-III" evidence="1">
    <location>
        <begin position="1091"/>
        <end position="1187"/>
    </location>
</feature>
<dbReference type="Gene3D" id="2.60.40.1120">
    <property type="entry name" value="Carboxypeptidase-like, regulatory domain"/>
    <property type="match status" value="3"/>
</dbReference>
<accession>A0A554LJC6</accession>
<gene>
    <name evidence="2" type="ORF">CEN89_351</name>
</gene>
<dbReference type="CDD" id="cd00063">
    <property type="entry name" value="FN3"/>
    <property type="match status" value="1"/>
</dbReference>
<dbReference type="Proteomes" id="UP000315689">
    <property type="component" value="Unassembled WGS sequence"/>
</dbReference>
<proteinExistence type="predicted"/>
<dbReference type="SMART" id="SM00060">
    <property type="entry name" value="FN3"/>
    <property type="match status" value="1"/>
</dbReference>
<dbReference type="AlphaFoldDB" id="A0A554LJC6"/>
<evidence type="ECO:0000313" key="3">
    <source>
        <dbReference type="Proteomes" id="UP000315689"/>
    </source>
</evidence>
<dbReference type="InterPro" id="IPR036116">
    <property type="entry name" value="FN3_sf"/>
</dbReference>
<protein>
    <recommendedName>
        <fullName evidence="1">Fibronectin type-III domain-containing protein</fullName>
    </recommendedName>
</protein>
<dbReference type="SUPFAM" id="SSF49464">
    <property type="entry name" value="Carboxypeptidase regulatory domain-like"/>
    <property type="match status" value="3"/>
</dbReference>
<dbReference type="GO" id="GO:0030246">
    <property type="term" value="F:carbohydrate binding"/>
    <property type="evidence" value="ECO:0007669"/>
    <property type="project" value="InterPro"/>
</dbReference>
<organism evidence="2 3">
    <name type="scientific">Candidatus Berkelbacteria bacterium Licking1014_7</name>
    <dbReference type="NCBI Taxonomy" id="2017147"/>
    <lineage>
        <taxon>Bacteria</taxon>
        <taxon>Candidatus Berkelbacteria</taxon>
    </lineage>
</organism>
<dbReference type="Pfam" id="PF13620">
    <property type="entry name" value="CarboxypepD_reg"/>
    <property type="match status" value="1"/>
</dbReference>
<dbReference type="SUPFAM" id="SSF49452">
    <property type="entry name" value="Starch-binding domain-like"/>
    <property type="match status" value="1"/>
</dbReference>